<evidence type="ECO:0000256" key="1">
    <source>
        <dbReference type="ARBA" id="ARBA00004651"/>
    </source>
</evidence>
<sequence>MDNEGATIAWLVAPGLALIAVTYGLARFAYGLFLPEMREAFGLAPSLLGAIGAGSYIAYGGAVVVSLVYTSRTGPRRMAVAAGAAAVVGMAAVAAAPAAWVLALGILVAGASTGLASPPMAEAVARSLPDGLQDRANALINSGTGVGVALSGPAALLLTGQWRIAWALFALVGLAVLAWNAATMPHEAAAAQEHESDGPYGGGAGAGDGSETMRLSFSYLVGARARPRSMPLFAAAFGLGFASAAYWTFSRDLVVQAGGLGQAGSTFFWTVIGVSGLAGAAAGDLVGRFGLTAVLRGALFSMAASIALLAAAPGVLPLAYASAALFGSTYILLTGVILVWSVGVFQEIPSAGLGAGFLLIAVGQAVGSPSAGILAVTTSPTTAFFSFAGVAVLTALVRPRSDPQQGFHVKE</sequence>
<feature type="transmembrane region" description="Helical" evidence="6">
    <location>
        <begin position="46"/>
        <end position="69"/>
    </location>
</feature>
<feature type="transmembrane region" description="Helical" evidence="6">
    <location>
        <begin position="373"/>
        <end position="397"/>
    </location>
</feature>
<feature type="transmembrane region" description="Helical" evidence="6">
    <location>
        <begin position="318"/>
        <end position="341"/>
    </location>
</feature>
<dbReference type="PANTHER" id="PTHR43124">
    <property type="entry name" value="PURINE EFFLUX PUMP PBUE"/>
    <property type="match status" value="1"/>
</dbReference>
<evidence type="ECO:0000259" key="7">
    <source>
        <dbReference type="PROSITE" id="PS50850"/>
    </source>
</evidence>
<keyword evidence="3 6" id="KW-0812">Transmembrane</keyword>
<accession>A0A6J4S2X1</accession>
<dbReference type="PANTHER" id="PTHR43124:SF3">
    <property type="entry name" value="CHLORAMPHENICOL EFFLUX PUMP RV0191"/>
    <property type="match status" value="1"/>
</dbReference>
<dbReference type="InterPro" id="IPR011701">
    <property type="entry name" value="MFS"/>
</dbReference>
<evidence type="ECO:0000256" key="6">
    <source>
        <dbReference type="SAM" id="Phobius"/>
    </source>
</evidence>
<dbReference type="SUPFAM" id="SSF103473">
    <property type="entry name" value="MFS general substrate transporter"/>
    <property type="match status" value="1"/>
</dbReference>
<evidence type="ECO:0000256" key="2">
    <source>
        <dbReference type="ARBA" id="ARBA00022475"/>
    </source>
</evidence>
<feature type="transmembrane region" description="Helical" evidence="6">
    <location>
        <begin position="230"/>
        <end position="247"/>
    </location>
</feature>
<reference evidence="8" key="1">
    <citation type="submission" date="2020-02" db="EMBL/GenBank/DDBJ databases">
        <authorList>
            <person name="Meier V. D."/>
        </authorList>
    </citation>
    <scope>NUCLEOTIDE SEQUENCE</scope>
    <source>
        <strain evidence="8">AVDCRST_MAG05</strain>
    </source>
</reference>
<dbReference type="AlphaFoldDB" id="A0A6J4S2X1"/>
<evidence type="ECO:0000256" key="3">
    <source>
        <dbReference type="ARBA" id="ARBA00022692"/>
    </source>
</evidence>
<dbReference type="PROSITE" id="PS50850">
    <property type="entry name" value="MFS"/>
    <property type="match status" value="1"/>
</dbReference>
<dbReference type="Pfam" id="PF07690">
    <property type="entry name" value="MFS_1"/>
    <property type="match status" value="1"/>
</dbReference>
<keyword evidence="5 6" id="KW-0472">Membrane</keyword>
<proteinExistence type="predicted"/>
<feature type="domain" description="Major facilitator superfamily (MFS) profile" evidence="7">
    <location>
        <begin position="8"/>
        <end position="406"/>
    </location>
</feature>
<dbReference type="EMBL" id="CADCVM010000189">
    <property type="protein sequence ID" value="CAA9488443.1"/>
    <property type="molecule type" value="Genomic_DNA"/>
</dbReference>
<dbReference type="InterPro" id="IPR020846">
    <property type="entry name" value="MFS_dom"/>
</dbReference>
<feature type="transmembrane region" description="Helical" evidence="6">
    <location>
        <begin position="267"/>
        <end position="286"/>
    </location>
</feature>
<dbReference type="InterPro" id="IPR050189">
    <property type="entry name" value="MFS_Efflux_Transporters"/>
</dbReference>
<evidence type="ECO:0000313" key="8">
    <source>
        <dbReference type="EMBL" id="CAA9488443.1"/>
    </source>
</evidence>
<keyword evidence="4 6" id="KW-1133">Transmembrane helix</keyword>
<keyword evidence="2" id="KW-1003">Cell membrane</keyword>
<evidence type="ECO:0000256" key="4">
    <source>
        <dbReference type="ARBA" id="ARBA00022989"/>
    </source>
</evidence>
<name>A0A6J4S2X1_9ACTN</name>
<feature type="transmembrane region" description="Helical" evidence="6">
    <location>
        <begin position="293"/>
        <end position="312"/>
    </location>
</feature>
<dbReference type="GO" id="GO:0022857">
    <property type="term" value="F:transmembrane transporter activity"/>
    <property type="evidence" value="ECO:0007669"/>
    <property type="project" value="InterPro"/>
</dbReference>
<gene>
    <name evidence="8" type="ORF">AVDCRST_MAG05-1735</name>
</gene>
<feature type="transmembrane region" description="Helical" evidence="6">
    <location>
        <begin position="348"/>
        <end position="367"/>
    </location>
</feature>
<dbReference type="GO" id="GO:0005886">
    <property type="term" value="C:plasma membrane"/>
    <property type="evidence" value="ECO:0007669"/>
    <property type="project" value="UniProtKB-SubCell"/>
</dbReference>
<protein>
    <recommendedName>
        <fullName evidence="7">Major facilitator superfamily (MFS) profile domain-containing protein</fullName>
    </recommendedName>
</protein>
<organism evidence="8">
    <name type="scientific">uncultured Rubrobacteraceae bacterium</name>
    <dbReference type="NCBI Taxonomy" id="349277"/>
    <lineage>
        <taxon>Bacteria</taxon>
        <taxon>Bacillati</taxon>
        <taxon>Actinomycetota</taxon>
        <taxon>Rubrobacteria</taxon>
        <taxon>Rubrobacterales</taxon>
        <taxon>Rubrobacteraceae</taxon>
        <taxon>environmental samples</taxon>
    </lineage>
</organism>
<evidence type="ECO:0000256" key="5">
    <source>
        <dbReference type="ARBA" id="ARBA00023136"/>
    </source>
</evidence>
<comment type="subcellular location">
    <subcellularLocation>
        <location evidence="1">Cell membrane</location>
        <topology evidence="1">Multi-pass membrane protein</topology>
    </subcellularLocation>
</comment>
<feature type="transmembrane region" description="Helical" evidence="6">
    <location>
        <begin position="7"/>
        <end position="26"/>
    </location>
</feature>
<feature type="transmembrane region" description="Helical" evidence="6">
    <location>
        <begin position="164"/>
        <end position="182"/>
    </location>
</feature>
<feature type="transmembrane region" description="Helical" evidence="6">
    <location>
        <begin position="81"/>
        <end position="110"/>
    </location>
</feature>
<dbReference type="InterPro" id="IPR036259">
    <property type="entry name" value="MFS_trans_sf"/>
</dbReference>
<dbReference type="Gene3D" id="1.20.1250.20">
    <property type="entry name" value="MFS general substrate transporter like domains"/>
    <property type="match status" value="1"/>
</dbReference>